<keyword evidence="1" id="KW-1133">Transmembrane helix</keyword>
<protein>
    <recommendedName>
        <fullName evidence="4">DUF1648 domain-containing protein</fullName>
    </recommendedName>
</protein>
<feature type="transmembrane region" description="Helical" evidence="1">
    <location>
        <begin position="85"/>
        <end position="111"/>
    </location>
</feature>
<evidence type="ECO:0000313" key="2">
    <source>
        <dbReference type="EMBL" id="OHA58448.1"/>
    </source>
</evidence>
<evidence type="ECO:0000256" key="1">
    <source>
        <dbReference type="SAM" id="Phobius"/>
    </source>
</evidence>
<dbReference type="EMBL" id="MHTJ01000003">
    <property type="protein sequence ID" value="OHA58448.1"/>
    <property type="molecule type" value="Genomic_DNA"/>
</dbReference>
<name>A0A1G2QDD4_9BACT</name>
<feature type="transmembrane region" description="Helical" evidence="1">
    <location>
        <begin position="9"/>
        <end position="26"/>
    </location>
</feature>
<accession>A0A1G2QDD4</accession>
<dbReference type="STRING" id="1802438.A2571_01560"/>
<keyword evidence="1" id="KW-0812">Transmembrane</keyword>
<evidence type="ECO:0000313" key="3">
    <source>
        <dbReference type="Proteomes" id="UP000177043"/>
    </source>
</evidence>
<gene>
    <name evidence="2" type="ORF">A2571_01560</name>
</gene>
<keyword evidence="1" id="KW-0472">Membrane</keyword>
<dbReference type="AlphaFoldDB" id="A0A1G2QDD4"/>
<feature type="transmembrane region" description="Helical" evidence="1">
    <location>
        <begin position="52"/>
        <end position="73"/>
    </location>
</feature>
<evidence type="ECO:0008006" key="4">
    <source>
        <dbReference type="Google" id="ProtNLM"/>
    </source>
</evidence>
<sequence>MKNKAVKNLYLITGLFSIVPFFIYYWEAMRGRLPDPDVWFMDSNHGPWRYELQGFLVLNPILLLLLITGILFLKNVFKLKENKDAAFYLGSLIVIQILVLLLQLFVMGWTID</sequence>
<organism evidence="2 3">
    <name type="scientific">Candidatus Vogelbacteria bacterium RIFOXYD1_FULL_44_32</name>
    <dbReference type="NCBI Taxonomy" id="1802438"/>
    <lineage>
        <taxon>Bacteria</taxon>
        <taxon>Candidatus Vogeliibacteriota</taxon>
    </lineage>
</organism>
<reference evidence="2 3" key="1">
    <citation type="journal article" date="2016" name="Nat. Commun.">
        <title>Thousands of microbial genomes shed light on interconnected biogeochemical processes in an aquifer system.</title>
        <authorList>
            <person name="Anantharaman K."/>
            <person name="Brown C.T."/>
            <person name="Hug L.A."/>
            <person name="Sharon I."/>
            <person name="Castelle C.J."/>
            <person name="Probst A.J."/>
            <person name="Thomas B.C."/>
            <person name="Singh A."/>
            <person name="Wilkins M.J."/>
            <person name="Karaoz U."/>
            <person name="Brodie E.L."/>
            <person name="Williams K.H."/>
            <person name="Hubbard S.S."/>
            <person name="Banfield J.F."/>
        </authorList>
    </citation>
    <scope>NUCLEOTIDE SEQUENCE [LARGE SCALE GENOMIC DNA]</scope>
</reference>
<dbReference type="Proteomes" id="UP000177043">
    <property type="component" value="Unassembled WGS sequence"/>
</dbReference>
<comment type="caution">
    <text evidence="2">The sequence shown here is derived from an EMBL/GenBank/DDBJ whole genome shotgun (WGS) entry which is preliminary data.</text>
</comment>
<proteinExistence type="predicted"/>